<accession>A0AAD1X8M7</accession>
<organism evidence="2 3">
    <name type="scientific">Euplotes crassus</name>
    <dbReference type="NCBI Taxonomy" id="5936"/>
    <lineage>
        <taxon>Eukaryota</taxon>
        <taxon>Sar</taxon>
        <taxon>Alveolata</taxon>
        <taxon>Ciliophora</taxon>
        <taxon>Intramacronucleata</taxon>
        <taxon>Spirotrichea</taxon>
        <taxon>Hypotrichia</taxon>
        <taxon>Euplotida</taxon>
        <taxon>Euplotidae</taxon>
        <taxon>Moneuplotes</taxon>
    </lineage>
</organism>
<gene>
    <name evidence="2" type="ORF">ECRASSUSDP1_LOCUS2811</name>
</gene>
<dbReference type="Proteomes" id="UP001295684">
    <property type="component" value="Unassembled WGS sequence"/>
</dbReference>
<feature type="compositionally biased region" description="Low complexity" evidence="1">
    <location>
        <begin position="236"/>
        <end position="256"/>
    </location>
</feature>
<feature type="compositionally biased region" description="Pro residues" evidence="1">
    <location>
        <begin position="218"/>
        <end position="235"/>
    </location>
</feature>
<proteinExistence type="predicted"/>
<feature type="region of interest" description="Disordered" evidence="1">
    <location>
        <begin position="211"/>
        <end position="263"/>
    </location>
</feature>
<comment type="caution">
    <text evidence="2">The sequence shown here is derived from an EMBL/GenBank/DDBJ whole genome shotgun (WGS) entry which is preliminary data.</text>
</comment>
<dbReference type="EMBL" id="CAMPGE010002690">
    <property type="protein sequence ID" value="CAI2361500.1"/>
    <property type="molecule type" value="Genomic_DNA"/>
</dbReference>
<evidence type="ECO:0000313" key="2">
    <source>
        <dbReference type="EMBL" id="CAI2361500.1"/>
    </source>
</evidence>
<evidence type="ECO:0000256" key="1">
    <source>
        <dbReference type="SAM" id="MobiDB-lite"/>
    </source>
</evidence>
<dbReference type="AlphaFoldDB" id="A0AAD1X8M7"/>
<reference evidence="2" key="1">
    <citation type="submission" date="2023-07" db="EMBL/GenBank/DDBJ databases">
        <authorList>
            <consortium name="AG Swart"/>
            <person name="Singh M."/>
            <person name="Singh A."/>
            <person name="Seah K."/>
            <person name="Emmerich C."/>
        </authorList>
    </citation>
    <scope>NUCLEOTIDE SEQUENCE</scope>
    <source>
        <strain evidence="2">DP1</strain>
    </source>
</reference>
<name>A0AAD1X8M7_EUPCR</name>
<evidence type="ECO:0000313" key="3">
    <source>
        <dbReference type="Proteomes" id="UP001295684"/>
    </source>
</evidence>
<sequence length="379" mass="42971">MEEYCQLWKDVNSDQSYLLKTNAKQHVRGDGRSRAKFSLRVTGFSNFKQRMKVSQKRKEVAPDLPPYLITSYNDQAMRVKSTARGSSRGDRLQFIYSGKTSGLNARVRSCSSQKFLRGGSKQAMRGKRTAISNSCDFKIHKSMINLKKAYPKVQNSKFIELSSEGLIRRAPTIKEMHESCYPSIHKFSKDHNKKKISQNNHSISTHFKNHLYTTANPPSNPPAPTPSNPPSPTPTNPNSQNPPGTPHSSSSGTSPSQAKARSRTVLTAHKAPFKANKDSRSSNVTLSIPQHYSNARTTFVKRRHRKPDCNSPGELYYQDLKWMKKANPDPFLAEKRKEEASKIFVVNSRKRKMIQQSLIMADCAKEHLLLKKVYQKLSF</sequence>
<protein>
    <submittedName>
        <fullName evidence="2">Uncharacterized protein</fullName>
    </submittedName>
</protein>
<keyword evidence="3" id="KW-1185">Reference proteome</keyword>